<dbReference type="EMBL" id="MFZS01000010">
    <property type="protein sequence ID" value="OGK29232.1"/>
    <property type="molecule type" value="Genomic_DNA"/>
</dbReference>
<dbReference type="InterPro" id="IPR000825">
    <property type="entry name" value="SUF_FeS_clus_asmbl_SufBD_core"/>
</dbReference>
<dbReference type="InterPro" id="IPR055346">
    <property type="entry name" value="Fe-S_cluster_assembly_SufBD"/>
</dbReference>
<evidence type="ECO:0000313" key="3">
    <source>
        <dbReference type="Proteomes" id="UP000177027"/>
    </source>
</evidence>
<sequence length="201" mass="22842">MKFIPVTKDGNHVFRISTEDVHVFFLYNFSGSVTFDIKKQTTEVYIFGLYLGNDTDAFSLNTAQHHRAGLSISDLLIKGIFNGSSKFIYKGLIRIEKNAQKSNAYQKNQNIMLSPDVFVDSRPYLEICANDVRCTHGSTTGQISKDDMFYLETRSHSNLEAKKLILEGFIIDLFDKINSIGEDVSVAKFRKSCIKDLYNIL</sequence>
<accession>A0A1F7HEP1</accession>
<evidence type="ECO:0000259" key="1">
    <source>
        <dbReference type="Pfam" id="PF01458"/>
    </source>
</evidence>
<feature type="domain" description="SUF system FeS cluster assembly SufBD core" evidence="1">
    <location>
        <begin position="34"/>
        <end position="169"/>
    </location>
</feature>
<dbReference type="PANTHER" id="PTHR43575:SF1">
    <property type="entry name" value="PROTEIN ABCI7, CHLOROPLASTIC"/>
    <property type="match status" value="1"/>
</dbReference>
<comment type="caution">
    <text evidence="2">The sequence shown here is derived from an EMBL/GenBank/DDBJ whole genome shotgun (WGS) entry which is preliminary data.</text>
</comment>
<reference evidence="2 3" key="1">
    <citation type="journal article" date="2016" name="Nat. Commun.">
        <title>Thousands of microbial genomes shed light on interconnected biogeochemical processes in an aquifer system.</title>
        <authorList>
            <person name="Anantharaman K."/>
            <person name="Brown C.T."/>
            <person name="Hug L.A."/>
            <person name="Sharon I."/>
            <person name="Castelle C.J."/>
            <person name="Probst A.J."/>
            <person name="Thomas B.C."/>
            <person name="Singh A."/>
            <person name="Wilkins M.J."/>
            <person name="Karaoz U."/>
            <person name="Brodie E.L."/>
            <person name="Williams K.H."/>
            <person name="Hubbard S.S."/>
            <person name="Banfield J.F."/>
        </authorList>
    </citation>
    <scope>NUCLEOTIDE SEQUENCE [LARGE SCALE GENOMIC DNA]</scope>
</reference>
<proteinExistence type="predicted"/>
<dbReference type="Proteomes" id="UP000177027">
    <property type="component" value="Unassembled WGS sequence"/>
</dbReference>
<evidence type="ECO:0000313" key="2">
    <source>
        <dbReference type="EMBL" id="OGK29232.1"/>
    </source>
</evidence>
<dbReference type="PANTHER" id="PTHR43575">
    <property type="entry name" value="PROTEIN ABCI7, CHLOROPLASTIC"/>
    <property type="match status" value="1"/>
</dbReference>
<protein>
    <recommendedName>
        <fullName evidence="1">SUF system FeS cluster assembly SufBD core domain-containing protein</fullName>
    </recommendedName>
</protein>
<dbReference type="SUPFAM" id="SSF101960">
    <property type="entry name" value="Stabilizer of iron transporter SufD"/>
    <property type="match status" value="1"/>
</dbReference>
<name>A0A1F7HEP1_9BACT</name>
<gene>
    <name evidence="2" type="ORF">A3D06_00340</name>
</gene>
<organism evidence="2 3">
    <name type="scientific">Candidatus Roizmanbacteria bacterium RIFCSPHIGHO2_02_FULL_40_9</name>
    <dbReference type="NCBI Taxonomy" id="1802042"/>
    <lineage>
        <taxon>Bacteria</taxon>
        <taxon>Candidatus Roizmaniibacteriota</taxon>
    </lineage>
</organism>
<dbReference type="InterPro" id="IPR037284">
    <property type="entry name" value="SUF_FeS_clus_asmbl_SufBD_sf"/>
</dbReference>
<dbReference type="GO" id="GO:0016226">
    <property type="term" value="P:iron-sulfur cluster assembly"/>
    <property type="evidence" value="ECO:0007669"/>
    <property type="project" value="InterPro"/>
</dbReference>
<dbReference type="Pfam" id="PF01458">
    <property type="entry name" value="SUFBD_core"/>
    <property type="match status" value="1"/>
</dbReference>
<dbReference type="AlphaFoldDB" id="A0A1F7HEP1"/>